<feature type="region of interest" description="Disordered" evidence="1">
    <location>
        <begin position="309"/>
        <end position="419"/>
    </location>
</feature>
<evidence type="ECO:0000313" key="2">
    <source>
        <dbReference type="EMBL" id="KAF2876804.1"/>
    </source>
</evidence>
<feature type="region of interest" description="Disordered" evidence="1">
    <location>
        <begin position="197"/>
        <end position="269"/>
    </location>
</feature>
<name>A0A7C8MTX5_9PLEO</name>
<feature type="compositionally biased region" description="Low complexity" evidence="1">
    <location>
        <begin position="392"/>
        <end position="402"/>
    </location>
</feature>
<feature type="compositionally biased region" description="Basic and acidic residues" evidence="1">
    <location>
        <begin position="410"/>
        <end position="419"/>
    </location>
</feature>
<keyword evidence="3" id="KW-1185">Reference proteome</keyword>
<reference evidence="2 3" key="1">
    <citation type="submission" date="2020-01" db="EMBL/GenBank/DDBJ databases">
        <authorList>
            <consortium name="DOE Joint Genome Institute"/>
            <person name="Haridas S."/>
            <person name="Albert R."/>
            <person name="Binder M."/>
            <person name="Bloem J."/>
            <person name="Labutti K."/>
            <person name="Salamov A."/>
            <person name="Andreopoulos B."/>
            <person name="Baker S.E."/>
            <person name="Barry K."/>
            <person name="Bills G."/>
            <person name="Bluhm B.H."/>
            <person name="Cannon C."/>
            <person name="Castanera R."/>
            <person name="Culley D.E."/>
            <person name="Daum C."/>
            <person name="Ezra D."/>
            <person name="Gonzalez J.B."/>
            <person name="Henrissat B."/>
            <person name="Kuo A."/>
            <person name="Liang C."/>
            <person name="Lipzen A."/>
            <person name="Lutzoni F."/>
            <person name="Magnuson J."/>
            <person name="Mondo S."/>
            <person name="Nolan M."/>
            <person name="Ohm R."/>
            <person name="Pangilinan J."/>
            <person name="Park H.-J.H."/>
            <person name="Ramirez L."/>
            <person name="Alfaro M."/>
            <person name="Sun H."/>
            <person name="Tritt A."/>
            <person name="Yoshinaga Y."/>
            <person name="Zwiers L.-H.L."/>
            <person name="Turgeon B.G."/>
            <person name="Goodwin S.B."/>
            <person name="Spatafora J.W."/>
            <person name="Crous P.W."/>
            <person name="Grigoriev I.V."/>
        </authorList>
    </citation>
    <scope>NUCLEOTIDE SEQUENCE [LARGE SCALE GENOMIC DNA]</scope>
    <source>
        <strain evidence="2 3">CBS 611.86</strain>
    </source>
</reference>
<evidence type="ECO:0000313" key="3">
    <source>
        <dbReference type="Proteomes" id="UP000481861"/>
    </source>
</evidence>
<organism evidence="2 3">
    <name type="scientific">Massariosphaeria phaeospora</name>
    <dbReference type="NCBI Taxonomy" id="100035"/>
    <lineage>
        <taxon>Eukaryota</taxon>
        <taxon>Fungi</taxon>
        <taxon>Dikarya</taxon>
        <taxon>Ascomycota</taxon>
        <taxon>Pezizomycotina</taxon>
        <taxon>Dothideomycetes</taxon>
        <taxon>Pleosporomycetidae</taxon>
        <taxon>Pleosporales</taxon>
        <taxon>Pleosporales incertae sedis</taxon>
        <taxon>Massariosphaeria</taxon>
    </lineage>
</organism>
<dbReference type="AlphaFoldDB" id="A0A7C8MTX5"/>
<protein>
    <submittedName>
        <fullName evidence="2">Uncharacterized protein</fullName>
    </submittedName>
</protein>
<feature type="region of interest" description="Disordered" evidence="1">
    <location>
        <begin position="29"/>
        <end position="49"/>
    </location>
</feature>
<comment type="caution">
    <text evidence="2">The sequence shown here is derived from an EMBL/GenBank/DDBJ whole genome shotgun (WGS) entry which is preliminary data.</text>
</comment>
<feature type="compositionally biased region" description="Basic and acidic residues" evidence="1">
    <location>
        <begin position="197"/>
        <end position="250"/>
    </location>
</feature>
<dbReference type="Proteomes" id="UP000481861">
    <property type="component" value="Unassembled WGS sequence"/>
</dbReference>
<feature type="compositionally biased region" description="Acidic residues" evidence="1">
    <location>
        <begin position="144"/>
        <end position="153"/>
    </location>
</feature>
<feature type="compositionally biased region" description="Basic residues" evidence="1">
    <location>
        <begin position="130"/>
        <end position="139"/>
    </location>
</feature>
<dbReference type="EMBL" id="JAADJZ010000003">
    <property type="protein sequence ID" value="KAF2876804.1"/>
    <property type="molecule type" value="Genomic_DNA"/>
</dbReference>
<feature type="region of interest" description="Disordered" evidence="1">
    <location>
        <begin position="115"/>
        <end position="176"/>
    </location>
</feature>
<dbReference type="OrthoDB" id="5327145at2759"/>
<feature type="compositionally biased region" description="Polar residues" evidence="1">
    <location>
        <begin position="349"/>
        <end position="384"/>
    </location>
</feature>
<evidence type="ECO:0000256" key="1">
    <source>
        <dbReference type="SAM" id="MobiDB-lite"/>
    </source>
</evidence>
<accession>A0A7C8MTX5</accession>
<proteinExistence type="predicted"/>
<feature type="compositionally biased region" description="Low complexity" evidence="1">
    <location>
        <begin position="317"/>
        <end position="333"/>
    </location>
</feature>
<gene>
    <name evidence="2" type="ORF">BDV95DRAFT_513376</name>
</gene>
<sequence length="467" mass="50655">MNMLAANDQENRVRSLQAGAAGKSLHAGLKGFNAKTPGHKAPNTPYKVPLNDENAVLKAGKSVLKPNGKANENLLMTAKKGGKSEDNAFVTPAGPRNRAPLGMKTTNARAKAFQTPAPLSGSAKTQKISPRLRRPKVKVHQPEVQDEAEDNVPDIEYMPPKEIPLPDEMEGWPDDYKFPMFQGKNMTKGIYEVYHNPVEDDGRTRGEREFEEGLARDKKDRDKEFDRLFSEAMERDEAEMRRDLGIESPKKALPKSAPQTTLGTKKTLGPSTIKAKSAAAALSPIARRTYVAPTAATKYRTPAGLVAGRKPAKAVMAPSTTRHAAATAASKSTIGYAQGRAARPATRKPLSNVTRPTPSSAVSSRRPTTASSTHSRNTGTNTMTAKPRGAFSRSSSTSTSATLVAPPPEEQPHRTPEDVENEMRLLLLQDYDDDGTDAWASSFNNQLGGDPLEEDFEGFQFQLPEGL</sequence>